<accession>A0A231V0J6</accession>
<dbReference type="RefSeq" id="WP_094075595.1">
    <property type="nucleotide sequence ID" value="NZ_NBYO01000001.1"/>
</dbReference>
<gene>
    <name evidence="2" type="ORF">B7H23_01255</name>
</gene>
<sequence length="166" mass="19305">MAESLGLQIKRSFELAALTREAKIILSARGWRDYQLLDKHFAAQRRDLERNYASEYQSRVETVRKRLIDGRAAKTKEFKHRFLGSDRFDANALLRQAHRQVRTHHAGQLQGLEKRELGAKAAFLEQQRRLGRTRGKAQASFAKVARNNPDRSPSSDRPRTRARQRR</sequence>
<organism evidence="2 3">
    <name type="scientific">Notoacmeibacter marinus</name>
    <dbReference type="NCBI Taxonomy" id="1876515"/>
    <lineage>
        <taxon>Bacteria</taxon>
        <taxon>Pseudomonadati</taxon>
        <taxon>Pseudomonadota</taxon>
        <taxon>Alphaproteobacteria</taxon>
        <taxon>Hyphomicrobiales</taxon>
        <taxon>Notoacmeibacteraceae</taxon>
        <taxon>Notoacmeibacter</taxon>
    </lineage>
</organism>
<dbReference type="EMBL" id="NBYO01000001">
    <property type="protein sequence ID" value="OXT01627.1"/>
    <property type="molecule type" value="Genomic_DNA"/>
</dbReference>
<protein>
    <submittedName>
        <fullName evidence="2">Uncharacterized protein</fullName>
    </submittedName>
</protein>
<dbReference type="Proteomes" id="UP000215405">
    <property type="component" value="Unassembled WGS sequence"/>
</dbReference>
<comment type="caution">
    <text evidence="2">The sequence shown here is derived from an EMBL/GenBank/DDBJ whole genome shotgun (WGS) entry which is preliminary data.</text>
</comment>
<dbReference type="AlphaFoldDB" id="A0A231V0J6"/>
<proteinExistence type="predicted"/>
<keyword evidence="3" id="KW-1185">Reference proteome</keyword>
<evidence type="ECO:0000313" key="3">
    <source>
        <dbReference type="Proteomes" id="UP000215405"/>
    </source>
</evidence>
<name>A0A231V0J6_9HYPH</name>
<evidence type="ECO:0000256" key="1">
    <source>
        <dbReference type="SAM" id="MobiDB-lite"/>
    </source>
</evidence>
<reference evidence="3" key="1">
    <citation type="journal article" date="2017" name="Int. J. Syst. Evol. Microbiol.">
        <title>Notoacmeibacter marinus gen. nov., sp. nov., isolated from the gut of a limpet and proposal of Notoacmeibacteraceae fam. nov. in the order Rhizobiales of the class Alphaproteobacteria.</title>
        <authorList>
            <person name="Huang Z."/>
            <person name="Guo F."/>
            <person name="Lai Q."/>
        </authorList>
    </citation>
    <scope>NUCLEOTIDE SEQUENCE [LARGE SCALE GENOMIC DNA]</scope>
    <source>
        <strain evidence="3">XMTR2A4</strain>
    </source>
</reference>
<feature type="region of interest" description="Disordered" evidence="1">
    <location>
        <begin position="128"/>
        <end position="166"/>
    </location>
</feature>
<evidence type="ECO:0000313" key="2">
    <source>
        <dbReference type="EMBL" id="OXT01627.1"/>
    </source>
</evidence>